<dbReference type="AlphaFoldDB" id="J7RZH1"/>
<keyword evidence="3" id="KW-1185">Reference proteome</keyword>
<dbReference type="Proteomes" id="UP000006310">
    <property type="component" value="Chromosome 5"/>
</dbReference>
<protein>
    <recommendedName>
        <fullName evidence="4">Splicing factor YJU2</fullName>
    </recommendedName>
</protein>
<dbReference type="GO" id="GO:0000349">
    <property type="term" value="P:generation of catalytic spliceosome for first transesterification step"/>
    <property type="evidence" value="ECO:0007669"/>
    <property type="project" value="EnsemblFungi"/>
</dbReference>
<feature type="region of interest" description="Disordered" evidence="1">
    <location>
        <begin position="12"/>
        <end position="32"/>
    </location>
</feature>
<dbReference type="GO" id="GO:0071007">
    <property type="term" value="C:U2-type catalytic step 2 spliceosome"/>
    <property type="evidence" value="ECO:0007669"/>
    <property type="project" value="EnsemblFungi"/>
</dbReference>
<dbReference type="HOGENOM" id="CLU_053603_2_1_1"/>
<name>J7RZH1_HUIN7</name>
<reference evidence="3" key="2">
    <citation type="submission" date="2012-08" db="EMBL/GenBank/DDBJ databases">
        <title>Genome sequence of Kazachstania naganishii.</title>
        <authorList>
            <person name="Gordon J.L."/>
            <person name="Armisen D."/>
            <person name="Proux-Wera E."/>
            <person name="OhEigeartaigh S.S."/>
            <person name="Byrne K.P."/>
            <person name="Wolfe K.H."/>
        </authorList>
    </citation>
    <scope>NUCLEOTIDE SEQUENCE [LARGE SCALE GENOMIC DNA]</scope>
    <source>
        <strain evidence="3">ATCC MYA-139 / BCRC 22969 / CBS 8797 / CCRC 22969 / KCTC 17520 / NBRC 10181 / NCYC 3082</strain>
    </source>
</reference>
<dbReference type="GO" id="GO:0000974">
    <property type="term" value="C:Prp19 complex"/>
    <property type="evidence" value="ECO:0007669"/>
    <property type="project" value="EnsemblFungi"/>
</dbReference>
<dbReference type="EMBL" id="HE978318">
    <property type="protein sequence ID" value="CCK70607.1"/>
    <property type="molecule type" value="Genomic_DNA"/>
</dbReference>
<feature type="compositionally biased region" description="Basic residues" evidence="1">
    <location>
        <begin position="278"/>
        <end position="288"/>
    </location>
</feature>
<accession>J7RZH1</accession>
<evidence type="ECO:0000313" key="2">
    <source>
        <dbReference type="EMBL" id="CCK70607.1"/>
    </source>
</evidence>
<dbReference type="PANTHER" id="PTHR12111">
    <property type="entry name" value="SPLICING FACTOR YJU2"/>
    <property type="match status" value="1"/>
</dbReference>
<dbReference type="GO" id="GO:0000350">
    <property type="term" value="P:generation of catalytic spliceosome for second transesterification step"/>
    <property type="evidence" value="ECO:0007669"/>
    <property type="project" value="EnsemblFungi"/>
</dbReference>
<dbReference type="eggNOG" id="KOG2989">
    <property type="taxonomic scope" value="Eukaryota"/>
</dbReference>
<sequence length="288" mass="33113">MSERKAINKYYPPDYNPMEAGKKAKKAKGKQRNSVKIRLMTPFSIRCLSCSEYIPEKRKFNADKETLQEKYLESIKMYKFTFRCPRCDSRISFRTDPKSNDYVINEGGERNYVRREDEAAKAKEETIDETLERVAKEYDAKVGGKGGQSIANGTNKVEELESQLDKLQRQQENDEKLEQLMKHNAAKMRRHTEMSTTGNNHDQDIDEAVERAFGGETNIKDDDGSDGVDVVKDENNFAKNKSKDVETSLDLDELVSMKKIKLKLQKRMGNSKPNSLGIKRKVTKKVQH</sequence>
<dbReference type="KEGG" id="kng:KNAG_0E03500"/>
<evidence type="ECO:0000313" key="3">
    <source>
        <dbReference type="Proteomes" id="UP000006310"/>
    </source>
</evidence>
<gene>
    <name evidence="2" type="primary">KNAG0E03500</name>
    <name evidence="2" type="ordered locus">KNAG_0E03500</name>
</gene>
<dbReference type="PANTHER" id="PTHR12111:SF1">
    <property type="entry name" value="SPLICING FACTOR YJU2"/>
    <property type="match status" value="1"/>
</dbReference>
<feature type="region of interest" description="Disordered" evidence="1">
    <location>
        <begin position="143"/>
        <end position="171"/>
    </location>
</feature>
<reference evidence="2 3" key="1">
    <citation type="journal article" date="2011" name="Proc. Natl. Acad. Sci. U.S.A.">
        <title>Evolutionary erosion of yeast sex chromosomes by mating-type switching accidents.</title>
        <authorList>
            <person name="Gordon J.L."/>
            <person name="Armisen D."/>
            <person name="Proux-Wera E."/>
            <person name="Oheigeartaigh S.S."/>
            <person name="Byrne K.P."/>
            <person name="Wolfe K.H."/>
        </authorList>
    </citation>
    <scope>NUCLEOTIDE SEQUENCE [LARGE SCALE GENOMIC DNA]</scope>
    <source>
        <strain evidence="3">ATCC MYA-139 / BCRC 22969 / CBS 8797 / CCRC 22969 / KCTC 17520 / NBRC 10181 / NCYC 3082</strain>
    </source>
</reference>
<dbReference type="RefSeq" id="XP_022464853.1">
    <property type="nucleotide sequence ID" value="XM_022608348.1"/>
</dbReference>
<dbReference type="OMA" id="KPKRCVN"/>
<evidence type="ECO:0008006" key="4">
    <source>
        <dbReference type="Google" id="ProtNLM"/>
    </source>
</evidence>
<dbReference type="GeneID" id="34526307"/>
<dbReference type="GO" id="GO:0071006">
    <property type="term" value="C:U2-type catalytic step 1 spliceosome"/>
    <property type="evidence" value="ECO:0007669"/>
    <property type="project" value="EnsemblFungi"/>
</dbReference>
<dbReference type="InterPro" id="IPR007590">
    <property type="entry name" value="Saf4/Yju2"/>
</dbReference>
<dbReference type="STRING" id="1071383.J7RZH1"/>
<dbReference type="GO" id="GO:0030620">
    <property type="term" value="F:U2 snRNA binding"/>
    <property type="evidence" value="ECO:0007669"/>
    <property type="project" value="EnsemblFungi"/>
</dbReference>
<dbReference type="OrthoDB" id="674963at2759"/>
<feature type="compositionally biased region" description="Basic residues" evidence="1">
    <location>
        <begin position="23"/>
        <end position="32"/>
    </location>
</feature>
<feature type="region of interest" description="Disordered" evidence="1">
    <location>
        <begin position="265"/>
        <end position="288"/>
    </location>
</feature>
<proteinExistence type="predicted"/>
<evidence type="ECO:0000256" key="1">
    <source>
        <dbReference type="SAM" id="MobiDB-lite"/>
    </source>
</evidence>
<dbReference type="GO" id="GO:0000384">
    <property type="term" value="F:first spliceosomal transesterification activity"/>
    <property type="evidence" value="ECO:0007669"/>
    <property type="project" value="EnsemblFungi"/>
</dbReference>
<feature type="compositionally biased region" description="Basic and acidic residues" evidence="1">
    <location>
        <begin position="156"/>
        <end position="171"/>
    </location>
</feature>
<organism evidence="2 3">
    <name type="scientific">Huiozyma naganishii (strain ATCC MYA-139 / BCRC 22969 / CBS 8797 / KCTC 17520 / NBRC 10181 / NCYC 3082 / Yp74L-3)</name>
    <name type="common">Yeast</name>
    <name type="synonym">Kazachstania naganishii</name>
    <dbReference type="NCBI Taxonomy" id="1071383"/>
    <lineage>
        <taxon>Eukaryota</taxon>
        <taxon>Fungi</taxon>
        <taxon>Dikarya</taxon>
        <taxon>Ascomycota</taxon>
        <taxon>Saccharomycotina</taxon>
        <taxon>Saccharomycetes</taxon>
        <taxon>Saccharomycetales</taxon>
        <taxon>Saccharomycetaceae</taxon>
        <taxon>Huiozyma</taxon>
    </lineage>
</organism>
<dbReference type="Pfam" id="PF04502">
    <property type="entry name" value="Saf4_Yju2"/>
    <property type="match status" value="1"/>
</dbReference>